<reference evidence="1 2" key="1">
    <citation type="journal article" date="2018" name="Biotechnol. Biofuels">
        <title>Integrative visual omics of the white-rot fungus Polyporus brumalis exposes the biotechnological potential of its oxidative enzymes for delignifying raw plant biomass.</title>
        <authorList>
            <person name="Miyauchi S."/>
            <person name="Rancon A."/>
            <person name="Drula E."/>
            <person name="Hage H."/>
            <person name="Chaduli D."/>
            <person name="Favel A."/>
            <person name="Grisel S."/>
            <person name="Henrissat B."/>
            <person name="Herpoel-Gimbert I."/>
            <person name="Ruiz-Duenas F.J."/>
            <person name="Chevret D."/>
            <person name="Hainaut M."/>
            <person name="Lin J."/>
            <person name="Wang M."/>
            <person name="Pangilinan J."/>
            <person name="Lipzen A."/>
            <person name="Lesage-Meessen L."/>
            <person name="Navarro D."/>
            <person name="Riley R."/>
            <person name="Grigoriev I.V."/>
            <person name="Zhou S."/>
            <person name="Raouche S."/>
            <person name="Rosso M.N."/>
        </authorList>
    </citation>
    <scope>NUCLEOTIDE SEQUENCE [LARGE SCALE GENOMIC DNA]</scope>
    <source>
        <strain evidence="1 2">BRFM 1820</strain>
    </source>
</reference>
<evidence type="ECO:0000313" key="1">
    <source>
        <dbReference type="EMBL" id="RDX54307.1"/>
    </source>
</evidence>
<dbReference type="EMBL" id="KZ857385">
    <property type="protein sequence ID" value="RDX54307.1"/>
    <property type="molecule type" value="Genomic_DNA"/>
</dbReference>
<proteinExistence type="predicted"/>
<protein>
    <submittedName>
        <fullName evidence="1">Uncharacterized protein</fullName>
    </submittedName>
</protein>
<gene>
    <name evidence="1" type="ORF">OH76DRAFT_1082211</name>
</gene>
<keyword evidence="2" id="KW-1185">Reference proteome</keyword>
<dbReference type="Proteomes" id="UP000256964">
    <property type="component" value="Unassembled WGS sequence"/>
</dbReference>
<sequence>MVLGPEDGARAIRSCRGACVYEYSSVENGIRENDHAVIRSRVSTHSMSLGDLLQELWSLSSFSGPDGLVHLGVTTAVDSIRGGQRWGFCEDSDEDSGTLHLTRSLLPFSSTSQEDPELPESFSSRLRSPWGLSSSSCPAYAVVVLNNSERVPRRRLRGPPPANMSDAAF</sequence>
<evidence type="ECO:0000313" key="2">
    <source>
        <dbReference type="Proteomes" id="UP000256964"/>
    </source>
</evidence>
<name>A0A371DP31_9APHY</name>
<accession>A0A371DP31</accession>
<organism evidence="1 2">
    <name type="scientific">Lentinus brumalis</name>
    <dbReference type="NCBI Taxonomy" id="2498619"/>
    <lineage>
        <taxon>Eukaryota</taxon>
        <taxon>Fungi</taxon>
        <taxon>Dikarya</taxon>
        <taxon>Basidiomycota</taxon>
        <taxon>Agaricomycotina</taxon>
        <taxon>Agaricomycetes</taxon>
        <taxon>Polyporales</taxon>
        <taxon>Polyporaceae</taxon>
        <taxon>Lentinus</taxon>
    </lineage>
</organism>
<dbReference type="AlphaFoldDB" id="A0A371DP31"/>